<dbReference type="InterPro" id="IPR053709">
    <property type="entry name" value="eRP_eS24_sf"/>
</dbReference>
<dbReference type="HAMAP" id="MF_00545">
    <property type="entry name" value="Ribosomal_eS24"/>
    <property type="match status" value="1"/>
</dbReference>
<keyword evidence="1 3" id="KW-0689">Ribosomal protein</keyword>
<reference evidence="5" key="2">
    <citation type="submission" date="2021-05" db="EMBL/GenBank/DDBJ databases">
        <title>Protein family content uncovers lineage relationships and bacterial pathway maintenance mechanisms in DPANN archaea.</title>
        <authorList>
            <person name="Castelle C.J."/>
            <person name="Meheust R."/>
            <person name="Jaffe A.L."/>
            <person name="Seitz K."/>
            <person name="Gong X."/>
            <person name="Baker B.J."/>
            <person name="Banfield J.F."/>
        </authorList>
    </citation>
    <scope>NUCLEOTIDE SEQUENCE</scope>
    <source>
        <strain evidence="5">RIFCSPLOWO2_01_FULL_AR10_48_17</strain>
    </source>
</reference>
<dbReference type="GO" id="GO:1990904">
    <property type="term" value="C:ribonucleoprotein complex"/>
    <property type="evidence" value="ECO:0007669"/>
    <property type="project" value="UniProtKB-KW"/>
</dbReference>
<comment type="similarity">
    <text evidence="3">Belongs to the eukaryotic ribosomal protein eS24 family.</text>
</comment>
<evidence type="ECO:0000256" key="2">
    <source>
        <dbReference type="ARBA" id="ARBA00023274"/>
    </source>
</evidence>
<organism evidence="5 6">
    <name type="scientific">Candidatus Iainarchaeum sp</name>
    <dbReference type="NCBI Taxonomy" id="3101447"/>
    <lineage>
        <taxon>Archaea</taxon>
        <taxon>Candidatus Iainarchaeota</taxon>
        <taxon>Candidatus Iainarchaeia</taxon>
        <taxon>Candidatus Iainarchaeales</taxon>
        <taxon>Candidatus Iainarchaeaceae</taxon>
        <taxon>Candidatus Iainarchaeum</taxon>
    </lineage>
</organism>
<name>A0A8T4L671_9ARCH</name>
<dbReference type="GO" id="GO:0005840">
    <property type="term" value="C:ribosome"/>
    <property type="evidence" value="ECO:0007669"/>
    <property type="project" value="UniProtKB-KW"/>
</dbReference>
<dbReference type="InterPro" id="IPR012678">
    <property type="entry name" value="Ribosomal_uL23/eL15/eS24_sf"/>
</dbReference>
<feature type="region of interest" description="Disordered" evidence="4">
    <location>
        <begin position="85"/>
        <end position="109"/>
    </location>
</feature>
<comment type="caution">
    <text evidence="5">The sequence shown here is derived from an EMBL/GenBank/DDBJ whole genome shotgun (WGS) entry which is preliminary data.</text>
</comment>
<dbReference type="GO" id="GO:0003735">
    <property type="term" value="F:structural constituent of ribosome"/>
    <property type="evidence" value="ECO:0007669"/>
    <property type="project" value="InterPro"/>
</dbReference>
<reference evidence="5" key="1">
    <citation type="submission" date="2021-03" db="EMBL/GenBank/DDBJ databases">
        <authorList>
            <person name="Jaffe A."/>
        </authorList>
    </citation>
    <scope>NUCLEOTIDE SEQUENCE</scope>
    <source>
        <strain evidence="5">RIFCSPLOWO2_01_FULL_AR10_48_17</strain>
    </source>
</reference>
<dbReference type="Proteomes" id="UP000675968">
    <property type="component" value="Unassembled WGS sequence"/>
</dbReference>
<evidence type="ECO:0000313" key="6">
    <source>
        <dbReference type="Proteomes" id="UP000675968"/>
    </source>
</evidence>
<evidence type="ECO:0000256" key="4">
    <source>
        <dbReference type="SAM" id="MobiDB-lite"/>
    </source>
</evidence>
<evidence type="ECO:0000313" key="5">
    <source>
        <dbReference type="EMBL" id="MBS3062127.1"/>
    </source>
</evidence>
<dbReference type="AlphaFoldDB" id="A0A8T4L671"/>
<dbReference type="SUPFAM" id="SSF54189">
    <property type="entry name" value="Ribosomal proteins S24e, L23 and L15e"/>
    <property type="match status" value="1"/>
</dbReference>
<accession>A0A8T4L671</accession>
<dbReference type="Gene3D" id="3.30.70.3370">
    <property type="match status" value="1"/>
</dbReference>
<dbReference type="Pfam" id="PF01282">
    <property type="entry name" value="Ribosomal_S24e"/>
    <property type="match status" value="1"/>
</dbReference>
<evidence type="ECO:0000256" key="1">
    <source>
        <dbReference type="ARBA" id="ARBA00022980"/>
    </source>
</evidence>
<feature type="compositionally biased region" description="Basic residues" evidence="4">
    <location>
        <begin position="90"/>
        <end position="109"/>
    </location>
</feature>
<dbReference type="GO" id="GO:0006412">
    <property type="term" value="P:translation"/>
    <property type="evidence" value="ECO:0007669"/>
    <property type="project" value="UniProtKB-UniRule"/>
</dbReference>
<proteinExistence type="inferred from homology"/>
<gene>
    <name evidence="3" type="primary">rps24e</name>
    <name evidence="5" type="ORF">J4215_06095</name>
</gene>
<evidence type="ECO:0000256" key="3">
    <source>
        <dbReference type="HAMAP-Rule" id="MF_00545"/>
    </source>
</evidence>
<protein>
    <recommendedName>
        <fullName evidence="3">Small ribosomal subunit protein eS24</fullName>
    </recommendedName>
</protein>
<dbReference type="InterPro" id="IPR001976">
    <property type="entry name" value="Ribosomal_eS24"/>
</dbReference>
<dbReference type="EMBL" id="JAGVWC010000012">
    <property type="protein sequence ID" value="MBS3062127.1"/>
    <property type="molecule type" value="Genomic_DNA"/>
</dbReference>
<keyword evidence="2 3" id="KW-0687">Ribonucleoprotein</keyword>
<sequence>MKSNIVQKTHNPLLHRDELVLSVPSEKTLSRKELREKIAVQLNADIEKVSIQKILQPFGAKEMQVHVRVYDSKETLEKTELPQIVFRNRGEKRKPKKKEPKVKTAKKQR</sequence>